<evidence type="ECO:0000256" key="7">
    <source>
        <dbReference type="ARBA" id="ARBA00050021"/>
    </source>
</evidence>
<feature type="domain" description="Cytosol aminopeptidase" evidence="9">
    <location>
        <begin position="168"/>
        <end position="396"/>
    </location>
</feature>
<dbReference type="SUPFAM" id="SSF53187">
    <property type="entry name" value="Zn-dependent exopeptidases"/>
    <property type="match status" value="1"/>
</dbReference>
<evidence type="ECO:0000313" key="10">
    <source>
        <dbReference type="EMBL" id="GAA6500533.1"/>
    </source>
</evidence>
<comment type="caution">
    <text evidence="10">The sequence shown here is derived from an EMBL/GenBank/DDBJ whole genome shotgun (WGS) entry which is preliminary data.</text>
</comment>
<dbReference type="PANTHER" id="PTHR11963:SF23">
    <property type="entry name" value="CYTOSOL AMINOPEPTIDASE"/>
    <property type="match status" value="1"/>
</dbReference>
<organism evidence="10 11">
    <name type="scientific">Blautia parvula</name>
    <dbReference type="NCBI Taxonomy" id="2877527"/>
    <lineage>
        <taxon>Bacteria</taxon>
        <taxon>Bacillati</taxon>
        <taxon>Bacillota</taxon>
        <taxon>Clostridia</taxon>
        <taxon>Lachnospirales</taxon>
        <taxon>Lachnospiraceae</taxon>
        <taxon>Blautia</taxon>
    </lineage>
</organism>
<comment type="similarity">
    <text evidence="1">Belongs to the peptidase M17 family.</text>
</comment>
<keyword evidence="2 10" id="KW-0031">Aminopeptidase</keyword>
<evidence type="ECO:0000259" key="9">
    <source>
        <dbReference type="Pfam" id="PF00883"/>
    </source>
</evidence>
<keyword evidence="3" id="KW-0645">Protease</keyword>
<dbReference type="PANTHER" id="PTHR11963">
    <property type="entry name" value="LEUCINE AMINOPEPTIDASE-RELATED"/>
    <property type="match status" value="1"/>
</dbReference>
<dbReference type="Pfam" id="PF00883">
    <property type="entry name" value="Peptidase_M17"/>
    <property type="match status" value="1"/>
</dbReference>
<keyword evidence="4" id="KW-0378">Hydrolase</keyword>
<dbReference type="InterPro" id="IPR000819">
    <property type="entry name" value="Peptidase_M17_C"/>
</dbReference>
<evidence type="ECO:0000256" key="6">
    <source>
        <dbReference type="ARBA" id="ARBA00049972"/>
    </source>
</evidence>
<sequence>MEITYMERSESAVWEDFVIPRYASIPALCRQFKQLGRKRRGCHCIFMDTGGLSFQRKRELVKVIIRCLYQGAYHFCGNALEELETATVYQCRDRLCDYGDGIFYIISSENLLSAVTEGKREAVCIGHARTLGNLPFRHINVEKMAQYAEELAESLGVPCDSVKEAGVRTVTLHYNCGSCMGAVALIGRSIFYGIEEELYHAYHDAQEDICFDLCGAADMLSVFEILAGSKTGKNIIAVLSFTETASDEGVWDRRQNKLCAARRKSRIMLADAMVRAQNMGAVWLIDLSSLTYACRAEYGDFVTGIFSNDKETGERFRFTAQGLGEPAFALPLDHIYHELPWPECRKKHLSVALAFQRNILRKGVRWIHLDAAGPSVNREDTLYMEKGASGADIAAIAAFVEKELPGEFMM</sequence>
<name>A0ABQ0BVG5_9FIRM</name>
<evidence type="ECO:0000256" key="2">
    <source>
        <dbReference type="ARBA" id="ARBA00022438"/>
    </source>
</evidence>
<evidence type="ECO:0000256" key="4">
    <source>
        <dbReference type="ARBA" id="ARBA00022801"/>
    </source>
</evidence>
<protein>
    <recommendedName>
        <fullName evidence="7">Probable cytosol aminopeptidase</fullName>
    </recommendedName>
    <alternativeName>
        <fullName evidence="8">Leucine aminopeptidase</fullName>
    </alternativeName>
    <alternativeName>
        <fullName evidence="5">Leucyl aminopeptidase</fullName>
    </alternativeName>
</protein>
<evidence type="ECO:0000256" key="3">
    <source>
        <dbReference type="ARBA" id="ARBA00022670"/>
    </source>
</evidence>
<dbReference type="InterPro" id="IPR011356">
    <property type="entry name" value="Leucine_aapep/pepB"/>
</dbReference>
<evidence type="ECO:0000256" key="1">
    <source>
        <dbReference type="ARBA" id="ARBA00009528"/>
    </source>
</evidence>
<accession>A0ABQ0BVG5</accession>
<evidence type="ECO:0000256" key="5">
    <source>
        <dbReference type="ARBA" id="ARBA00033172"/>
    </source>
</evidence>
<proteinExistence type="inferred from homology"/>
<dbReference type="GO" id="GO:0004177">
    <property type="term" value="F:aminopeptidase activity"/>
    <property type="evidence" value="ECO:0007669"/>
    <property type="project" value="UniProtKB-KW"/>
</dbReference>
<keyword evidence="11" id="KW-1185">Reference proteome</keyword>
<dbReference type="EMBL" id="BAABZQ010000001">
    <property type="protein sequence ID" value="GAA6500533.1"/>
    <property type="molecule type" value="Genomic_DNA"/>
</dbReference>
<comment type="function">
    <text evidence="6">Presumably involved in the processing and regular turnover of intracellular proteins. Catalyzes the removal of unsubstituted N-terminal amino acids from various peptides.</text>
</comment>
<evidence type="ECO:0000313" key="11">
    <source>
        <dbReference type="Proteomes" id="UP001600941"/>
    </source>
</evidence>
<dbReference type="Gene3D" id="3.40.630.10">
    <property type="entry name" value="Zn peptidases"/>
    <property type="match status" value="2"/>
</dbReference>
<reference evidence="10 11" key="1">
    <citation type="submission" date="2024-04" db="EMBL/GenBank/DDBJ databases">
        <title>Defined microbial consortia suppress multidrug-resistant proinflammatory Enterobacteriaceae via ecological control.</title>
        <authorList>
            <person name="Furuichi M."/>
            <person name="Kawaguchi T."/>
            <person name="Pust M."/>
            <person name="Yasuma K."/>
            <person name="Plichta D."/>
            <person name="Hasegawa N."/>
            <person name="Ohya T."/>
            <person name="Bhattarai S."/>
            <person name="Sasajima S."/>
            <person name="Aoto Y."/>
            <person name="Tuganbaev T."/>
            <person name="Yaginuma M."/>
            <person name="Ueda M."/>
            <person name="Okahashi N."/>
            <person name="Amafuji K."/>
            <person name="Kiridooshi Y."/>
            <person name="Sugita K."/>
            <person name="Strazar M."/>
            <person name="Skelly A."/>
            <person name="Suda W."/>
            <person name="Hattori M."/>
            <person name="Nakamoto N."/>
            <person name="Caballero S."/>
            <person name="Norman J."/>
            <person name="Olle B."/>
            <person name="Tanoue T."/>
            <person name="Arita M."/>
            <person name="Bucci V."/>
            <person name="Atarashi K."/>
            <person name="Xavier R."/>
            <person name="Honda K."/>
        </authorList>
    </citation>
    <scope>NUCLEOTIDE SEQUENCE [LARGE SCALE GENOMIC DNA]</scope>
    <source>
        <strain evidence="11">k34-0107-D12</strain>
    </source>
</reference>
<evidence type="ECO:0000256" key="8">
    <source>
        <dbReference type="ARBA" id="ARBA00050061"/>
    </source>
</evidence>
<gene>
    <name evidence="10" type="ORF">K340107D12_33490</name>
</gene>
<dbReference type="Proteomes" id="UP001600941">
    <property type="component" value="Unassembled WGS sequence"/>
</dbReference>
<dbReference type="RefSeq" id="WP_227210183.1">
    <property type="nucleotide sequence ID" value="NZ_BAABZQ010000001.1"/>
</dbReference>